<dbReference type="RefSeq" id="WP_006778731.1">
    <property type="nucleotide sequence ID" value="NZ_CP040506.1"/>
</dbReference>
<evidence type="ECO:0000313" key="1">
    <source>
        <dbReference type="EMBL" id="EHI61130.1"/>
    </source>
</evidence>
<accession>G5IBG7</accession>
<gene>
    <name evidence="1" type="ORF">HMPREF9473_00745</name>
</gene>
<organism evidence="1 2">
    <name type="scientific">Hungatella hathewayi WAL-18680</name>
    <dbReference type="NCBI Taxonomy" id="742737"/>
    <lineage>
        <taxon>Bacteria</taxon>
        <taxon>Bacillati</taxon>
        <taxon>Bacillota</taxon>
        <taxon>Clostridia</taxon>
        <taxon>Lachnospirales</taxon>
        <taxon>Lachnospiraceae</taxon>
        <taxon>Hungatella</taxon>
    </lineage>
</organism>
<dbReference type="Proteomes" id="UP000005384">
    <property type="component" value="Unassembled WGS sequence"/>
</dbReference>
<evidence type="ECO:0000313" key="2">
    <source>
        <dbReference type="Proteomes" id="UP000005384"/>
    </source>
</evidence>
<keyword evidence="2" id="KW-1185">Reference proteome</keyword>
<sequence>MSEILNSKNISVVIQGPISNSTTWTKQACLSVRKYLPEAEIVLSTWIGNSTTELDYDILVQNQDPGSCEAFYKGVNGGKSINNFNRQLISTVNGIKAANRKYVMKLRTDSIVTGNEFLKYFSKYGNKETCEGKVQERILTLEPRNPFGFFKGEFCLCDFWFFGLKQDMLTLWDIPLYERFETWERDLLGEEYLFYNYIKLLEDVSFKMLMNEKKFTIIANFYKKVMASEFVVIPTRKSNIVSLKYPRLNCFSVVCLKHYVWSFSDWKVNYNNFYGNKDYLHKLFSKLEFYLGAIVLFLKRMKGYF</sequence>
<dbReference type="InterPro" id="IPR011122">
    <property type="entry name" value="WavE"/>
</dbReference>
<reference evidence="1 2" key="1">
    <citation type="submission" date="2011-08" db="EMBL/GenBank/DDBJ databases">
        <title>The Genome Sequence of Clostridium hathewayi WAL-18680.</title>
        <authorList>
            <consortium name="The Broad Institute Genome Sequencing Platform"/>
            <person name="Earl A."/>
            <person name="Ward D."/>
            <person name="Feldgarden M."/>
            <person name="Gevers D."/>
            <person name="Finegold S.M."/>
            <person name="Summanen P.H."/>
            <person name="Molitoris D.R."/>
            <person name="Song M."/>
            <person name="Daigneault M."/>
            <person name="Allen-Vercoe E."/>
            <person name="Young S.K."/>
            <person name="Zeng Q."/>
            <person name="Gargeya S."/>
            <person name="Fitzgerald M."/>
            <person name="Haas B."/>
            <person name="Abouelleil A."/>
            <person name="Alvarado L."/>
            <person name="Arachchi H.M."/>
            <person name="Berlin A."/>
            <person name="Brown A."/>
            <person name="Chapman S.B."/>
            <person name="Chen Z."/>
            <person name="Dunbar C."/>
            <person name="Freedman E."/>
            <person name="Gearin G."/>
            <person name="Gellesch M."/>
            <person name="Goldberg J."/>
            <person name="Griggs A."/>
            <person name="Gujja S."/>
            <person name="Heiman D."/>
            <person name="Howarth C."/>
            <person name="Larson L."/>
            <person name="Lui A."/>
            <person name="MacDonald P.J.P."/>
            <person name="Montmayeur A."/>
            <person name="Murphy C."/>
            <person name="Neiman D."/>
            <person name="Pearson M."/>
            <person name="Priest M."/>
            <person name="Roberts A."/>
            <person name="Saif S."/>
            <person name="Shea T."/>
            <person name="Shenoy N."/>
            <person name="Sisk P."/>
            <person name="Stolte C."/>
            <person name="Sykes S."/>
            <person name="Wortman J."/>
            <person name="Nusbaum C."/>
            <person name="Birren B."/>
        </authorList>
    </citation>
    <scope>NUCLEOTIDE SEQUENCE [LARGE SCALE GENOMIC DNA]</scope>
    <source>
        <strain evidence="1 2">WAL-18680</strain>
    </source>
</reference>
<comment type="caution">
    <text evidence="1">The sequence shown here is derived from an EMBL/GenBank/DDBJ whole genome shotgun (WGS) entry which is preliminary data.</text>
</comment>
<protein>
    <recommendedName>
        <fullName evidence="3">WavE lipopolysaccharide synthesis</fullName>
    </recommendedName>
</protein>
<dbReference type="AlphaFoldDB" id="G5IBG7"/>
<name>G5IBG7_9FIRM</name>
<dbReference type="Pfam" id="PF07507">
    <property type="entry name" value="WavE"/>
    <property type="match status" value="1"/>
</dbReference>
<proteinExistence type="predicted"/>
<dbReference type="HOGENOM" id="CLU_067518_1_0_9"/>
<evidence type="ECO:0008006" key="3">
    <source>
        <dbReference type="Google" id="ProtNLM"/>
    </source>
</evidence>
<dbReference type="EMBL" id="ADLN01000006">
    <property type="protein sequence ID" value="EHI61130.1"/>
    <property type="molecule type" value="Genomic_DNA"/>
</dbReference>
<dbReference type="PATRIC" id="fig|742737.3.peg.741"/>